<sequence length="137" mass="15075">MSRHVVCSADELPPGSRKVVVVDGREIGVFNVEGRLHALLNRCPHGGAAICSGVVTGLSQSSGPGDYRLERRGEFLRCPWHGWEFDMATGQSWCDPRRTKVRSFEVKLEAGSELVMGPYVAERYPVTVEGAYIVVDL</sequence>
<proteinExistence type="predicted"/>
<keyword evidence="2" id="KW-0479">Metal-binding</keyword>
<dbReference type="PANTHER" id="PTHR21496:SF23">
    <property type="entry name" value="3-PHENYLPROPIONATE_CINNAMIC ACID DIOXYGENASE FERREDOXIN SUBUNIT"/>
    <property type="match status" value="1"/>
</dbReference>
<feature type="domain" description="Rieske" evidence="5">
    <location>
        <begin position="3"/>
        <end position="115"/>
    </location>
</feature>
<dbReference type="CDD" id="cd03467">
    <property type="entry name" value="Rieske"/>
    <property type="match status" value="1"/>
</dbReference>
<dbReference type="SUPFAM" id="SSF50022">
    <property type="entry name" value="ISP domain"/>
    <property type="match status" value="1"/>
</dbReference>
<dbReference type="Proteomes" id="UP001156905">
    <property type="component" value="Unassembled WGS sequence"/>
</dbReference>
<name>A0ABQ6AZC1_9BRAD</name>
<dbReference type="Pfam" id="PF00355">
    <property type="entry name" value="Rieske"/>
    <property type="match status" value="1"/>
</dbReference>
<dbReference type="RefSeq" id="WP_284268418.1">
    <property type="nucleotide sequence ID" value="NZ_BSOW01000014.1"/>
</dbReference>
<dbReference type="PROSITE" id="PS51296">
    <property type="entry name" value="RIESKE"/>
    <property type="match status" value="1"/>
</dbReference>
<evidence type="ECO:0000313" key="6">
    <source>
        <dbReference type="EMBL" id="GLR87534.1"/>
    </source>
</evidence>
<evidence type="ECO:0000259" key="5">
    <source>
        <dbReference type="PROSITE" id="PS51296"/>
    </source>
</evidence>
<dbReference type="InterPro" id="IPR017941">
    <property type="entry name" value="Rieske_2Fe-2S"/>
</dbReference>
<evidence type="ECO:0000313" key="7">
    <source>
        <dbReference type="Proteomes" id="UP001156905"/>
    </source>
</evidence>
<protein>
    <submittedName>
        <fullName evidence="6">Ferredoxin</fullName>
    </submittedName>
</protein>
<keyword evidence="4" id="KW-0411">Iron-sulfur</keyword>
<evidence type="ECO:0000256" key="4">
    <source>
        <dbReference type="ARBA" id="ARBA00023014"/>
    </source>
</evidence>
<keyword evidence="3" id="KW-0408">Iron</keyword>
<keyword evidence="7" id="KW-1185">Reference proteome</keyword>
<reference evidence="7" key="1">
    <citation type="journal article" date="2019" name="Int. J. Syst. Evol. Microbiol.">
        <title>The Global Catalogue of Microorganisms (GCM) 10K type strain sequencing project: providing services to taxonomists for standard genome sequencing and annotation.</title>
        <authorList>
            <consortium name="The Broad Institute Genomics Platform"/>
            <consortium name="The Broad Institute Genome Sequencing Center for Infectious Disease"/>
            <person name="Wu L."/>
            <person name="Ma J."/>
        </authorList>
    </citation>
    <scope>NUCLEOTIDE SEQUENCE [LARGE SCALE GENOMIC DNA]</scope>
    <source>
        <strain evidence="7">NBRC 102520</strain>
    </source>
</reference>
<organism evidence="6 7">
    <name type="scientific">Bradyrhizobium iriomotense</name>
    <dbReference type="NCBI Taxonomy" id="441950"/>
    <lineage>
        <taxon>Bacteria</taxon>
        <taxon>Pseudomonadati</taxon>
        <taxon>Pseudomonadota</taxon>
        <taxon>Alphaproteobacteria</taxon>
        <taxon>Hyphomicrobiales</taxon>
        <taxon>Nitrobacteraceae</taxon>
        <taxon>Bradyrhizobium</taxon>
    </lineage>
</organism>
<comment type="caution">
    <text evidence="6">The sequence shown here is derived from an EMBL/GenBank/DDBJ whole genome shotgun (WGS) entry which is preliminary data.</text>
</comment>
<dbReference type="PANTHER" id="PTHR21496">
    <property type="entry name" value="FERREDOXIN-RELATED"/>
    <property type="match status" value="1"/>
</dbReference>
<dbReference type="InterPro" id="IPR036922">
    <property type="entry name" value="Rieske_2Fe-2S_sf"/>
</dbReference>
<accession>A0ABQ6AZC1</accession>
<evidence type="ECO:0000256" key="2">
    <source>
        <dbReference type="ARBA" id="ARBA00022723"/>
    </source>
</evidence>
<evidence type="ECO:0000256" key="3">
    <source>
        <dbReference type="ARBA" id="ARBA00023004"/>
    </source>
</evidence>
<gene>
    <name evidence="6" type="ORF">GCM10007857_42450</name>
</gene>
<dbReference type="EMBL" id="BSOW01000014">
    <property type="protein sequence ID" value="GLR87534.1"/>
    <property type="molecule type" value="Genomic_DNA"/>
</dbReference>
<dbReference type="Gene3D" id="2.102.10.10">
    <property type="entry name" value="Rieske [2Fe-2S] iron-sulphur domain"/>
    <property type="match status" value="1"/>
</dbReference>
<keyword evidence="1" id="KW-0001">2Fe-2S</keyword>
<evidence type="ECO:0000256" key="1">
    <source>
        <dbReference type="ARBA" id="ARBA00022714"/>
    </source>
</evidence>